<evidence type="ECO:0000313" key="1">
    <source>
        <dbReference type="EMBL" id="GAM62964.1"/>
    </source>
</evidence>
<reference evidence="1 2" key="2">
    <citation type="submission" date="2015-01" db="EMBL/GenBank/DDBJ databases">
        <authorList>
            <consortium name="NBRP consortium"/>
            <person name="Sawabe T."/>
            <person name="Meirelles P."/>
            <person name="Feng G."/>
            <person name="Sayaka M."/>
            <person name="Hattori M."/>
            <person name="Ohkuma M."/>
        </authorList>
    </citation>
    <scope>NUCLEOTIDE SEQUENCE [LARGE SCALE GENOMIC DNA]</scope>
    <source>
        <strain evidence="1 2">JCM19232</strain>
    </source>
</reference>
<dbReference type="EMBL" id="BBSA01000007">
    <property type="protein sequence ID" value="GAM62964.1"/>
    <property type="molecule type" value="Genomic_DNA"/>
</dbReference>
<sequence>MLVFLWAGIFGVDALNKTVKFGTVKTIGYGDFTQGLL</sequence>
<organism evidence="1 2">
    <name type="scientific">Vibrio ishigakensis</name>
    <dbReference type="NCBI Taxonomy" id="1481914"/>
    <lineage>
        <taxon>Bacteria</taxon>
        <taxon>Pseudomonadati</taxon>
        <taxon>Pseudomonadota</taxon>
        <taxon>Gammaproteobacteria</taxon>
        <taxon>Vibrionales</taxon>
        <taxon>Vibrionaceae</taxon>
        <taxon>Vibrio</taxon>
    </lineage>
</organism>
<accession>A0A0B8PJR0</accession>
<dbReference type="AlphaFoldDB" id="A0A0B8PJR0"/>
<dbReference type="Proteomes" id="UP000031670">
    <property type="component" value="Unassembled WGS sequence"/>
</dbReference>
<evidence type="ECO:0000313" key="2">
    <source>
        <dbReference type="Proteomes" id="UP000031670"/>
    </source>
</evidence>
<name>A0A0B8PJR0_9VIBR</name>
<reference evidence="1 2" key="1">
    <citation type="submission" date="2015-01" db="EMBL/GenBank/DDBJ databases">
        <title>Vibrio sp. C5 JCM 19232 whole genome shotgun sequence.</title>
        <authorList>
            <person name="Sawabe T."/>
            <person name="Meirelles P."/>
            <person name="Feng G."/>
            <person name="Sayaka M."/>
            <person name="Hattori M."/>
            <person name="Ohkuma M."/>
        </authorList>
    </citation>
    <scope>NUCLEOTIDE SEQUENCE [LARGE SCALE GENOMIC DNA]</scope>
    <source>
        <strain evidence="1 2">JCM19232</strain>
    </source>
</reference>
<protein>
    <submittedName>
        <fullName evidence="1">Uncharacterized protein</fullName>
    </submittedName>
</protein>
<comment type="caution">
    <text evidence="1">The sequence shown here is derived from an EMBL/GenBank/DDBJ whole genome shotgun (WGS) entry which is preliminary data.</text>
</comment>
<proteinExistence type="predicted"/>
<gene>
    <name evidence="1" type="ORF">JCM19232_4641</name>
</gene>